<dbReference type="Proteomes" id="UP001054945">
    <property type="component" value="Unassembled WGS sequence"/>
</dbReference>
<feature type="compositionally biased region" description="Polar residues" evidence="1">
    <location>
        <begin position="1"/>
        <end position="11"/>
    </location>
</feature>
<dbReference type="EMBL" id="BPLR01014287">
    <property type="protein sequence ID" value="GIY67846.1"/>
    <property type="molecule type" value="Genomic_DNA"/>
</dbReference>
<feature type="region of interest" description="Disordered" evidence="1">
    <location>
        <begin position="93"/>
        <end position="123"/>
    </location>
</feature>
<organism evidence="2 3">
    <name type="scientific">Caerostris extrusa</name>
    <name type="common">Bark spider</name>
    <name type="synonym">Caerostris bankana</name>
    <dbReference type="NCBI Taxonomy" id="172846"/>
    <lineage>
        <taxon>Eukaryota</taxon>
        <taxon>Metazoa</taxon>
        <taxon>Ecdysozoa</taxon>
        <taxon>Arthropoda</taxon>
        <taxon>Chelicerata</taxon>
        <taxon>Arachnida</taxon>
        <taxon>Araneae</taxon>
        <taxon>Araneomorphae</taxon>
        <taxon>Entelegynae</taxon>
        <taxon>Araneoidea</taxon>
        <taxon>Araneidae</taxon>
        <taxon>Caerostris</taxon>
    </lineage>
</organism>
<proteinExistence type="predicted"/>
<comment type="caution">
    <text evidence="2">The sequence shown here is derived from an EMBL/GenBank/DDBJ whole genome shotgun (WGS) entry which is preliminary data.</text>
</comment>
<accession>A0AAV4VD53</accession>
<evidence type="ECO:0000256" key="1">
    <source>
        <dbReference type="SAM" id="MobiDB-lite"/>
    </source>
</evidence>
<protein>
    <submittedName>
        <fullName evidence="2">Uncharacterized protein</fullName>
    </submittedName>
</protein>
<gene>
    <name evidence="2" type="ORF">CEXT_662581</name>
</gene>
<feature type="region of interest" description="Disordered" evidence="1">
    <location>
        <begin position="1"/>
        <end position="79"/>
    </location>
</feature>
<feature type="compositionally biased region" description="Polar residues" evidence="1">
    <location>
        <begin position="24"/>
        <end position="33"/>
    </location>
</feature>
<evidence type="ECO:0000313" key="3">
    <source>
        <dbReference type="Proteomes" id="UP001054945"/>
    </source>
</evidence>
<name>A0AAV4VD53_CAEEX</name>
<evidence type="ECO:0000313" key="2">
    <source>
        <dbReference type="EMBL" id="GIY67846.1"/>
    </source>
</evidence>
<reference evidence="2 3" key="1">
    <citation type="submission" date="2021-06" db="EMBL/GenBank/DDBJ databases">
        <title>Caerostris extrusa draft genome.</title>
        <authorList>
            <person name="Kono N."/>
            <person name="Arakawa K."/>
        </authorList>
    </citation>
    <scope>NUCLEOTIDE SEQUENCE [LARGE SCALE GENOMIC DNA]</scope>
</reference>
<keyword evidence="3" id="KW-1185">Reference proteome</keyword>
<sequence length="123" mass="13486">MPDTLTSNHSPYSFEHSKCDRKTSTSFAHTITPSFRKRSLAQIPSGPSREQALHAAKSRKKSRSVGFDNSRIHAPEDPIIEGDGRALSIVWHGGPSGASTRLRPKILNTRSVSAKDSMDDSEN</sequence>
<dbReference type="AlphaFoldDB" id="A0AAV4VD53"/>